<feature type="region of interest" description="Disordered" evidence="2">
    <location>
        <begin position="1"/>
        <end position="22"/>
    </location>
</feature>
<dbReference type="Gene3D" id="1.10.1660.10">
    <property type="match status" value="1"/>
</dbReference>
<dbReference type="InterPro" id="IPR047057">
    <property type="entry name" value="MerR_fam"/>
</dbReference>
<dbReference type="SMART" id="SM00422">
    <property type="entry name" value="HTH_MERR"/>
    <property type="match status" value="1"/>
</dbReference>
<dbReference type="InterPro" id="IPR000551">
    <property type="entry name" value="MerR-type_HTH_dom"/>
</dbReference>
<dbReference type="AlphaFoldDB" id="A0A6C7E839"/>
<dbReference type="GO" id="GO:0003677">
    <property type="term" value="F:DNA binding"/>
    <property type="evidence" value="ECO:0007669"/>
    <property type="project" value="UniProtKB-KW"/>
</dbReference>
<evidence type="ECO:0000256" key="2">
    <source>
        <dbReference type="SAM" id="MobiDB-lite"/>
    </source>
</evidence>
<gene>
    <name evidence="4" type="ORF">YM304_25730</name>
</gene>
<dbReference type="KEGG" id="aym:YM304_25730"/>
<dbReference type="PANTHER" id="PTHR30204">
    <property type="entry name" value="REDOX-CYCLING DRUG-SENSING TRANSCRIPTIONAL ACTIVATOR SOXR"/>
    <property type="match status" value="1"/>
</dbReference>
<evidence type="ECO:0000313" key="5">
    <source>
        <dbReference type="Proteomes" id="UP000011863"/>
    </source>
</evidence>
<evidence type="ECO:0000313" key="4">
    <source>
        <dbReference type="EMBL" id="BAN02887.1"/>
    </source>
</evidence>
<accession>A0A6C7E839</accession>
<dbReference type="SUPFAM" id="SSF46955">
    <property type="entry name" value="Putative DNA-binding domain"/>
    <property type="match status" value="1"/>
</dbReference>
<sequence>MGPTESSSELGPDHRRQNVDNQTTGIDAELAKELGYSGTHTAKIVGITYRQLDYWARTDLIRPSLSDASGSGSRRRYSYNDLLELKTIKKLLDAGIKLEQVRTVFENLRGHVGSDIAAAHIVIDGGSVTLCDQGGLIDLINTGQSVLNVLSMGGVKTELEADLQPFQAELDEANRTAAARRIG</sequence>
<reference evidence="4 5" key="1">
    <citation type="journal article" date="2013" name="Int. J. Syst. Evol. Microbiol.">
        <title>Ilumatobacter nonamiense sp. nov. and Ilumatobacter coccineum sp. nov., isolated from seashore sand.</title>
        <authorList>
            <person name="Matsumoto A."/>
            <person name="Kasai H."/>
            <person name="Matsuo Y."/>
            <person name="Shizuri Y."/>
            <person name="Ichikawa N."/>
            <person name="Fujita N."/>
            <person name="Omura S."/>
            <person name="Takahashi Y."/>
        </authorList>
    </citation>
    <scope>NUCLEOTIDE SEQUENCE [LARGE SCALE GENOMIC DNA]</scope>
    <source>
        <strain evidence="5">NBRC 103263 / KCTC 29153 / YM16-304</strain>
    </source>
</reference>
<proteinExistence type="predicted"/>
<keyword evidence="1" id="KW-0238">DNA-binding</keyword>
<organism evidence="4 5">
    <name type="scientific">Ilumatobacter coccineus (strain NBRC 103263 / KCTC 29153 / YM16-304)</name>
    <dbReference type="NCBI Taxonomy" id="1313172"/>
    <lineage>
        <taxon>Bacteria</taxon>
        <taxon>Bacillati</taxon>
        <taxon>Actinomycetota</taxon>
        <taxon>Acidimicrobiia</taxon>
        <taxon>Acidimicrobiales</taxon>
        <taxon>Ilumatobacteraceae</taxon>
        <taxon>Ilumatobacter</taxon>
    </lineage>
</organism>
<dbReference type="InterPro" id="IPR009061">
    <property type="entry name" value="DNA-bd_dom_put_sf"/>
</dbReference>
<dbReference type="Pfam" id="PF13411">
    <property type="entry name" value="MerR_1"/>
    <property type="match status" value="1"/>
</dbReference>
<dbReference type="GO" id="GO:0003700">
    <property type="term" value="F:DNA-binding transcription factor activity"/>
    <property type="evidence" value="ECO:0007669"/>
    <property type="project" value="InterPro"/>
</dbReference>
<dbReference type="EMBL" id="AP012057">
    <property type="protein sequence ID" value="BAN02887.1"/>
    <property type="molecule type" value="Genomic_DNA"/>
</dbReference>
<feature type="domain" description="HTH merR-type" evidence="3">
    <location>
        <begin position="42"/>
        <end position="107"/>
    </location>
</feature>
<name>A0A6C7E839_ILUCY</name>
<evidence type="ECO:0000256" key="1">
    <source>
        <dbReference type="ARBA" id="ARBA00023125"/>
    </source>
</evidence>
<evidence type="ECO:0000259" key="3">
    <source>
        <dbReference type="PROSITE" id="PS50937"/>
    </source>
</evidence>
<keyword evidence="5" id="KW-1185">Reference proteome</keyword>
<dbReference type="Proteomes" id="UP000011863">
    <property type="component" value="Chromosome"/>
</dbReference>
<dbReference type="PROSITE" id="PS50937">
    <property type="entry name" value="HTH_MERR_2"/>
    <property type="match status" value="1"/>
</dbReference>
<dbReference type="PANTHER" id="PTHR30204:SF3">
    <property type="entry name" value="HTH MERR-TYPE DOMAIN-CONTAINING PROTEIN"/>
    <property type="match status" value="1"/>
</dbReference>
<protein>
    <submittedName>
        <fullName evidence="4">Putative MerR family transcriptional regulator</fullName>
    </submittedName>
</protein>